<dbReference type="RefSeq" id="WP_003844091.1">
    <property type="nucleotide sequence ID" value="NZ_AEHJ01000011.1"/>
</dbReference>
<accession>A0AB72Z1T3</accession>
<proteinExistence type="predicted"/>
<dbReference type="EMBL" id="AEHJ01000011">
    <property type="protein sequence ID" value="EFO78121.1"/>
    <property type="molecule type" value="Genomic_DNA"/>
</dbReference>
<protein>
    <submittedName>
        <fullName evidence="2">Uncharacterized protein</fullName>
    </submittedName>
</protein>
<evidence type="ECO:0000256" key="1">
    <source>
        <dbReference type="SAM" id="MobiDB-lite"/>
    </source>
</evidence>
<name>A0AB72Z1T3_9BIFI</name>
<feature type="region of interest" description="Disordered" evidence="1">
    <location>
        <begin position="1"/>
        <end position="29"/>
    </location>
</feature>
<comment type="caution">
    <text evidence="2">The sequence shown here is derived from an EMBL/GenBank/DDBJ whole genome shotgun (WGS) entry which is preliminary data.</text>
</comment>
<reference evidence="2 3" key="1">
    <citation type="submission" date="2010-10" db="EMBL/GenBank/DDBJ databases">
        <authorList>
            <person name="Durkin A.S."/>
            <person name="Madupu R."/>
            <person name="Torralba M."/>
            <person name="Gillis M."/>
            <person name="Methe B."/>
            <person name="Sutton G."/>
            <person name="Nelson K.E."/>
        </authorList>
    </citation>
    <scope>NUCLEOTIDE SEQUENCE [LARGE SCALE GENOMIC DNA]</scope>
    <source>
        <strain evidence="2 3">JCVIHMP022</strain>
    </source>
</reference>
<evidence type="ECO:0000313" key="2">
    <source>
        <dbReference type="EMBL" id="EFO78121.1"/>
    </source>
</evidence>
<organism evidence="2 3">
    <name type="scientific">Bifidobacterium dentium JCVIHMP022</name>
    <dbReference type="NCBI Taxonomy" id="553191"/>
    <lineage>
        <taxon>Bacteria</taxon>
        <taxon>Bacillati</taxon>
        <taxon>Actinomycetota</taxon>
        <taxon>Actinomycetes</taxon>
        <taxon>Bifidobacteriales</taxon>
        <taxon>Bifidobacteriaceae</taxon>
        <taxon>Bifidobacterium</taxon>
    </lineage>
</organism>
<dbReference type="Proteomes" id="UP000003457">
    <property type="component" value="Unassembled WGS sequence"/>
</dbReference>
<gene>
    <name evidence="2" type="ORF">HMPREF9003_0191</name>
</gene>
<evidence type="ECO:0000313" key="3">
    <source>
        <dbReference type="Proteomes" id="UP000003457"/>
    </source>
</evidence>
<sequence length="88" mass="10288">MRDRLNELFPPEPDEPESGLPEEPKEPGYYATQQNLLLAKDADGEWSTFGEFSQWENDERYTDDWHVVYKTLGAEAFPLTKLNTKKEH</sequence>
<dbReference type="AlphaFoldDB" id="A0AB72Z1T3"/>